<dbReference type="PROSITE" id="PS00086">
    <property type="entry name" value="CYTOCHROME_P450"/>
    <property type="match status" value="1"/>
</dbReference>
<evidence type="ECO:0000256" key="4">
    <source>
        <dbReference type="PIRSR" id="PIRSR602401-1"/>
    </source>
</evidence>
<evidence type="ECO:0000256" key="2">
    <source>
        <dbReference type="ARBA" id="ARBA00022723"/>
    </source>
</evidence>
<gene>
    <name evidence="6" type="ORF">BDY17DRAFT_254372</name>
</gene>
<dbReference type="GeneID" id="54472429"/>
<dbReference type="GO" id="GO:0005506">
    <property type="term" value="F:iron ion binding"/>
    <property type="evidence" value="ECO:0007669"/>
    <property type="project" value="InterPro"/>
</dbReference>
<dbReference type="AlphaFoldDB" id="A0A6A6PNI5"/>
<feature type="binding site" description="axial binding residue" evidence="4">
    <location>
        <position position="452"/>
    </location>
    <ligand>
        <name>heme</name>
        <dbReference type="ChEBI" id="CHEBI:30413"/>
    </ligand>
    <ligandPart>
        <name>Fe</name>
        <dbReference type="ChEBI" id="CHEBI:18248"/>
    </ligandPart>
</feature>
<dbReference type="SUPFAM" id="SSF48264">
    <property type="entry name" value="Cytochrome P450"/>
    <property type="match status" value="1"/>
</dbReference>
<dbReference type="Gene3D" id="1.10.630.10">
    <property type="entry name" value="Cytochrome P450"/>
    <property type="match status" value="1"/>
</dbReference>
<comment type="similarity">
    <text evidence="5">Belongs to the cytochrome P450 family.</text>
</comment>
<evidence type="ECO:0000313" key="6">
    <source>
        <dbReference type="EMBL" id="KAF2480993.1"/>
    </source>
</evidence>
<keyword evidence="4 5" id="KW-0349">Heme</keyword>
<dbReference type="InterPro" id="IPR036396">
    <property type="entry name" value="Cyt_P450_sf"/>
</dbReference>
<dbReference type="InterPro" id="IPR002401">
    <property type="entry name" value="Cyt_P450_E_grp-I"/>
</dbReference>
<comment type="cofactor">
    <cofactor evidence="1 4">
        <name>heme</name>
        <dbReference type="ChEBI" id="CHEBI:30413"/>
    </cofactor>
</comment>
<dbReference type="InterPro" id="IPR001128">
    <property type="entry name" value="Cyt_P450"/>
</dbReference>
<evidence type="ECO:0000313" key="7">
    <source>
        <dbReference type="Proteomes" id="UP000799767"/>
    </source>
</evidence>
<dbReference type="GO" id="GO:0020037">
    <property type="term" value="F:heme binding"/>
    <property type="evidence" value="ECO:0007669"/>
    <property type="project" value="InterPro"/>
</dbReference>
<dbReference type="PANTHER" id="PTHR24305:SF172">
    <property type="entry name" value="P450, PUTATIVE (EUROFUNG)-RELATED"/>
    <property type="match status" value="1"/>
</dbReference>
<dbReference type="Pfam" id="PF00067">
    <property type="entry name" value="p450"/>
    <property type="match status" value="1"/>
</dbReference>
<keyword evidence="7" id="KW-1185">Reference proteome</keyword>
<proteinExistence type="inferred from homology"/>
<dbReference type="RefSeq" id="XP_033587563.1">
    <property type="nucleotide sequence ID" value="XM_033731427.1"/>
</dbReference>
<evidence type="ECO:0000256" key="3">
    <source>
        <dbReference type="ARBA" id="ARBA00023004"/>
    </source>
</evidence>
<dbReference type="EMBL" id="MU001638">
    <property type="protein sequence ID" value="KAF2480993.1"/>
    <property type="molecule type" value="Genomic_DNA"/>
</dbReference>
<protein>
    <submittedName>
        <fullName evidence="6">Cytochrome P450 monooxygenase</fullName>
    </submittedName>
</protein>
<name>A0A6A6PNI5_9PEZI</name>
<keyword evidence="5" id="KW-0560">Oxidoreductase</keyword>
<sequence>MYGIIFGAVLLTSTLGWIIGSHVYRYFRDEKGLRRYPGMDWLAPFTNVAFMLESNKGFRSKRLQELHAKGMPVIRTGPNSLSYSDPKAIRDIYGHSTKCRKDGQYDILSGSHTHLADVTDSGEHARKRKVLSSAYALKNLEEWEFKVAYTTGRMINQFDKRCGGEIIDYRSWTNFFALDAIAYIGLSQPMGFLDAGNDRCISAGFDGSTKEVNFRECLYGTSTAQSILAWSYPWYKHIVSLSKLVSPRFRNYWNLNKDWDGIYLHQTNQRLARYVKGEELDDFFQALMHDKNGASHNLDFGEILAEISIMMNAGSTTTAIAMANVMYQLLINSEFMRRLQEELDSVLDDEDIVAPYEKVKYLPYLRACLDESLRLFPPTSHGLPRVTPPEGTSILGEYIPGGVTVSMSSYVVHRDPTIFPEPEKYNPDRWLGEAGKELGPYFVSFSAGARGCIGRNISYLEQTVALATMVHRYDITLARPDFVPDRRETFNLHPNELPIVLKLRQRVDELI</sequence>
<keyword evidence="5 6" id="KW-0503">Monooxygenase</keyword>
<reference evidence="6" key="1">
    <citation type="journal article" date="2020" name="Stud. Mycol.">
        <title>101 Dothideomycetes genomes: a test case for predicting lifestyles and emergence of pathogens.</title>
        <authorList>
            <person name="Haridas S."/>
            <person name="Albert R."/>
            <person name="Binder M."/>
            <person name="Bloem J."/>
            <person name="Labutti K."/>
            <person name="Salamov A."/>
            <person name="Andreopoulos B."/>
            <person name="Baker S."/>
            <person name="Barry K."/>
            <person name="Bills G."/>
            <person name="Bluhm B."/>
            <person name="Cannon C."/>
            <person name="Castanera R."/>
            <person name="Culley D."/>
            <person name="Daum C."/>
            <person name="Ezra D."/>
            <person name="Gonzalez J."/>
            <person name="Henrissat B."/>
            <person name="Kuo A."/>
            <person name="Liang C."/>
            <person name="Lipzen A."/>
            <person name="Lutzoni F."/>
            <person name="Magnuson J."/>
            <person name="Mondo S."/>
            <person name="Nolan M."/>
            <person name="Ohm R."/>
            <person name="Pangilinan J."/>
            <person name="Park H.-J."/>
            <person name="Ramirez L."/>
            <person name="Alfaro M."/>
            <person name="Sun H."/>
            <person name="Tritt A."/>
            <person name="Yoshinaga Y."/>
            <person name="Zwiers L.-H."/>
            <person name="Turgeon B."/>
            <person name="Goodwin S."/>
            <person name="Spatafora J."/>
            <person name="Crous P."/>
            <person name="Grigoriev I."/>
        </authorList>
    </citation>
    <scope>NUCLEOTIDE SEQUENCE</scope>
    <source>
        <strain evidence="6">CBS 113389</strain>
    </source>
</reference>
<dbReference type="GO" id="GO:0004497">
    <property type="term" value="F:monooxygenase activity"/>
    <property type="evidence" value="ECO:0007669"/>
    <property type="project" value="UniProtKB-KW"/>
</dbReference>
<dbReference type="InterPro" id="IPR050121">
    <property type="entry name" value="Cytochrome_P450_monoxygenase"/>
</dbReference>
<dbReference type="PANTHER" id="PTHR24305">
    <property type="entry name" value="CYTOCHROME P450"/>
    <property type="match status" value="1"/>
</dbReference>
<organism evidence="6 7">
    <name type="scientific">Neohortaea acidophila</name>
    <dbReference type="NCBI Taxonomy" id="245834"/>
    <lineage>
        <taxon>Eukaryota</taxon>
        <taxon>Fungi</taxon>
        <taxon>Dikarya</taxon>
        <taxon>Ascomycota</taxon>
        <taxon>Pezizomycotina</taxon>
        <taxon>Dothideomycetes</taxon>
        <taxon>Dothideomycetidae</taxon>
        <taxon>Mycosphaerellales</taxon>
        <taxon>Teratosphaeriaceae</taxon>
        <taxon>Neohortaea</taxon>
    </lineage>
</organism>
<keyword evidence="2 4" id="KW-0479">Metal-binding</keyword>
<evidence type="ECO:0000256" key="1">
    <source>
        <dbReference type="ARBA" id="ARBA00001971"/>
    </source>
</evidence>
<accession>A0A6A6PNI5</accession>
<keyword evidence="3 4" id="KW-0408">Iron</keyword>
<dbReference type="Proteomes" id="UP000799767">
    <property type="component" value="Unassembled WGS sequence"/>
</dbReference>
<dbReference type="OrthoDB" id="2789670at2759"/>
<dbReference type="PRINTS" id="PR00463">
    <property type="entry name" value="EP450I"/>
</dbReference>
<dbReference type="InterPro" id="IPR017972">
    <property type="entry name" value="Cyt_P450_CS"/>
</dbReference>
<dbReference type="GO" id="GO:0016705">
    <property type="term" value="F:oxidoreductase activity, acting on paired donors, with incorporation or reduction of molecular oxygen"/>
    <property type="evidence" value="ECO:0007669"/>
    <property type="project" value="InterPro"/>
</dbReference>
<dbReference type="CDD" id="cd11061">
    <property type="entry name" value="CYP67-like"/>
    <property type="match status" value="1"/>
</dbReference>
<dbReference type="PRINTS" id="PR00385">
    <property type="entry name" value="P450"/>
</dbReference>
<evidence type="ECO:0000256" key="5">
    <source>
        <dbReference type="RuleBase" id="RU000461"/>
    </source>
</evidence>